<sequence length="151" mass="16346">MIWLYAVLLFIVYAAPTLLTLSSTLYGLTTLAHFFSFLIAVILFVVMGRSLRKRHRPRFANGLMIGAGVSLLGTGVGQAIRRTPMAEEAFLAQVPRVPRSAAVTMLHLHATANAILSGIIFAVLFGLLGGIAVWWGGRRRMAAPTADPVEK</sequence>
<dbReference type="Proteomes" id="UP000533476">
    <property type="component" value="Unassembled WGS sequence"/>
</dbReference>
<keyword evidence="1" id="KW-0472">Membrane</keyword>
<reference evidence="2 3" key="1">
    <citation type="submission" date="2020-04" db="EMBL/GenBank/DDBJ databases">
        <authorList>
            <person name="Zhang R."/>
            <person name="Schippers A."/>
        </authorList>
    </citation>
    <scope>NUCLEOTIDE SEQUENCE [LARGE SCALE GENOMIC DNA]</scope>
    <source>
        <strain evidence="2 3">DSM 109850</strain>
    </source>
</reference>
<feature type="transmembrane region" description="Helical" evidence="1">
    <location>
        <begin position="114"/>
        <end position="135"/>
    </location>
</feature>
<feature type="transmembrane region" description="Helical" evidence="1">
    <location>
        <begin position="24"/>
        <end position="47"/>
    </location>
</feature>
<gene>
    <name evidence="2" type="ORF">HIJ39_20560</name>
</gene>
<evidence type="ECO:0000256" key="1">
    <source>
        <dbReference type="SAM" id="Phobius"/>
    </source>
</evidence>
<protein>
    <submittedName>
        <fullName evidence="2">Uncharacterized protein</fullName>
    </submittedName>
</protein>
<accession>A0A7Y0L807</accession>
<keyword evidence="1" id="KW-1133">Transmembrane helix</keyword>
<proteinExistence type="predicted"/>
<keyword evidence="3" id="KW-1185">Reference proteome</keyword>
<feature type="transmembrane region" description="Helical" evidence="1">
    <location>
        <begin position="59"/>
        <end position="80"/>
    </location>
</feature>
<dbReference type="RefSeq" id="WP_169102910.1">
    <property type="nucleotide sequence ID" value="NZ_JABBVZ010000138.1"/>
</dbReference>
<dbReference type="EMBL" id="JABBVZ010000138">
    <property type="protein sequence ID" value="NMP24703.1"/>
    <property type="molecule type" value="Genomic_DNA"/>
</dbReference>
<keyword evidence="1" id="KW-0812">Transmembrane</keyword>
<organism evidence="2 3">
    <name type="scientific">Sulfobacillus harzensis</name>
    <dbReference type="NCBI Taxonomy" id="2729629"/>
    <lineage>
        <taxon>Bacteria</taxon>
        <taxon>Bacillati</taxon>
        <taxon>Bacillota</taxon>
        <taxon>Clostridia</taxon>
        <taxon>Eubacteriales</taxon>
        <taxon>Clostridiales Family XVII. Incertae Sedis</taxon>
        <taxon>Sulfobacillus</taxon>
    </lineage>
</organism>
<name>A0A7Y0L807_9FIRM</name>
<evidence type="ECO:0000313" key="2">
    <source>
        <dbReference type="EMBL" id="NMP24703.1"/>
    </source>
</evidence>
<comment type="caution">
    <text evidence="2">The sequence shown here is derived from an EMBL/GenBank/DDBJ whole genome shotgun (WGS) entry which is preliminary data.</text>
</comment>
<evidence type="ECO:0000313" key="3">
    <source>
        <dbReference type="Proteomes" id="UP000533476"/>
    </source>
</evidence>
<dbReference type="AlphaFoldDB" id="A0A7Y0L807"/>